<keyword evidence="3" id="KW-0238">DNA-binding</keyword>
<sequence length="293" mass="31987">MDIQALNLFVRSMEMGNITAAGAELGLVPSVASQKLAKLEKSLGMRLLHRTTRQVTLTEDGALFLPHASRIIAAVDEAYFTTVKSQETPKRVLRISAPGSFARVCLMPAVTRFLRSHPNLKIDLVLSDEVQNLTEIGIDVAIRIAALKDSTHVARKLGNDTRILCASPAYLEQKGEPGGPEDLSRHDCITLGEENRWHFAGNARNPFSIINGSFRVNCGEAARIAAVEGLGIASISLWNARASLNKGDLVEVLSSFALEQSRAVWAIYPSSRQISSKARAFVDFLIQEFVDGF</sequence>
<dbReference type="Proteomes" id="UP000050490">
    <property type="component" value="Unassembled WGS sequence"/>
</dbReference>
<dbReference type="SUPFAM" id="SSF46785">
    <property type="entry name" value="Winged helix' DNA-binding domain"/>
    <property type="match status" value="1"/>
</dbReference>
<dbReference type="InterPro" id="IPR036388">
    <property type="entry name" value="WH-like_DNA-bd_sf"/>
</dbReference>
<evidence type="ECO:0000256" key="2">
    <source>
        <dbReference type="ARBA" id="ARBA00023015"/>
    </source>
</evidence>
<reference evidence="10 11" key="2">
    <citation type="submission" date="2018-08" db="EMBL/GenBank/DDBJ databases">
        <title>Recombination of ecologically and evolutionarily significant loci maintains genetic cohesion in the Pseudomonas syringae species complex.</title>
        <authorList>
            <person name="Dillon M."/>
            <person name="Thakur S."/>
            <person name="Almeida R.N.D."/>
            <person name="Weir B.S."/>
            <person name="Guttman D.S."/>
        </authorList>
    </citation>
    <scope>NUCLEOTIDE SEQUENCE [LARGE SCALE GENOMIC DNA]</scope>
    <source>
        <strain evidence="8 11">ICMP 4316</strain>
        <strain evidence="7 10">ICMP 8636</strain>
    </source>
</reference>
<evidence type="ECO:0000256" key="4">
    <source>
        <dbReference type="ARBA" id="ARBA00023163"/>
    </source>
</evidence>
<dbReference type="SUPFAM" id="SSF53850">
    <property type="entry name" value="Periplasmic binding protein-like II"/>
    <property type="match status" value="1"/>
</dbReference>
<dbReference type="PANTHER" id="PTHR30537:SF5">
    <property type="entry name" value="HTH-TYPE TRANSCRIPTIONAL ACTIVATOR TTDR-RELATED"/>
    <property type="match status" value="1"/>
</dbReference>
<dbReference type="PANTHER" id="PTHR30537">
    <property type="entry name" value="HTH-TYPE TRANSCRIPTIONAL REGULATOR"/>
    <property type="match status" value="1"/>
</dbReference>
<dbReference type="PATRIC" id="fig|129137.4.peg.5894"/>
<evidence type="ECO:0000256" key="1">
    <source>
        <dbReference type="ARBA" id="ARBA00009437"/>
    </source>
</evidence>
<evidence type="ECO:0000313" key="7">
    <source>
        <dbReference type="EMBL" id="RML95150.1"/>
    </source>
</evidence>
<dbReference type="CDD" id="cd08422">
    <property type="entry name" value="PBP2_CrgA_like"/>
    <property type="match status" value="1"/>
</dbReference>
<dbReference type="GO" id="GO:0003700">
    <property type="term" value="F:DNA-binding transcription factor activity"/>
    <property type="evidence" value="ECO:0007669"/>
    <property type="project" value="InterPro"/>
</dbReference>
<dbReference type="InterPro" id="IPR058163">
    <property type="entry name" value="LysR-type_TF_proteobact-type"/>
</dbReference>
<comment type="caution">
    <text evidence="6">The sequence shown here is derived from an EMBL/GenBank/DDBJ whole genome shotgun (WGS) entry which is preliminary data.</text>
</comment>
<dbReference type="FunFam" id="1.10.10.10:FF:000001">
    <property type="entry name" value="LysR family transcriptional regulator"/>
    <property type="match status" value="1"/>
</dbReference>
<dbReference type="RefSeq" id="WP_057421930.1">
    <property type="nucleotide sequence ID" value="NZ_BMZY01000007.1"/>
</dbReference>
<organism evidence="6 9">
    <name type="scientific">Pseudomonas amygdali pv. eriobotryae</name>
    <dbReference type="NCBI Taxonomy" id="129137"/>
    <lineage>
        <taxon>Bacteria</taxon>
        <taxon>Pseudomonadati</taxon>
        <taxon>Pseudomonadota</taxon>
        <taxon>Gammaproteobacteria</taxon>
        <taxon>Pseudomonadales</taxon>
        <taxon>Pseudomonadaceae</taxon>
        <taxon>Pseudomonas</taxon>
        <taxon>Pseudomonas amygdali</taxon>
    </lineage>
</organism>
<dbReference type="EMBL" id="RBPV01000453">
    <property type="protein sequence ID" value="RMO50968.1"/>
    <property type="molecule type" value="Genomic_DNA"/>
</dbReference>
<dbReference type="InterPro" id="IPR036390">
    <property type="entry name" value="WH_DNA-bd_sf"/>
</dbReference>
<comment type="similarity">
    <text evidence="1">Belongs to the LysR transcriptional regulatory family.</text>
</comment>
<evidence type="ECO:0000313" key="6">
    <source>
        <dbReference type="EMBL" id="KPX23764.1"/>
    </source>
</evidence>
<accession>A0A0P9Q064</accession>
<dbReference type="Pfam" id="PF00126">
    <property type="entry name" value="HTH_1"/>
    <property type="match status" value="1"/>
</dbReference>
<dbReference type="InterPro" id="IPR000847">
    <property type="entry name" value="LysR_HTH_N"/>
</dbReference>
<dbReference type="PROSITE" id="PS50931">
    <property type="entry name" value="HTH_LYSR"/>
    <property type="match status" value="1"/>
</dbReference>
<dbReference type="AlphaFoldDB" id="A0A0P9Q064"/>
<dbReference type="Proteomes" id="UP000272627">
    <property type="component" value="Unassembled WGS sequence"/>
</dbReference>
<reference evidence="6 9" key="1">
    <citation type="submission" date="2015-09" db="EMBL/GenBank/DDBJ databases">
        <title>Genome announcement of multiple Pseudomonas syringae strains.</title>
        <authorList>
            <person name="Thakur S."/>
            <person name="Wang P.W."/>
            <person name="Gong Y."/>
            <person name="Weir B.S."/>
            <person name="Guttman D.S."/>
        </authorList>
    </citation>
    <scope>NUCLEOTIDE SEQUENCE [LARGE SCALE GENOMIC DNA]</scope>
    <source>
        <strain evidence="6 9">ICMP4455</strain>
    </source>
</reference>
<dbReference type="EMBL" id="LJQI01000333">
    <property type="protein sequence ID" value="KPX23764.1"/>
    <property type="molecule type" value="Genomic_DNA"/>
</dbReference>
<keyword evidence="4" id="KW-0804">Transcription</keyword>
<protein>
    <submittedName>
        <fullName evidence="6">Transcriptional regulator, LysR family</fullName>
    </submittedName>
</protein>
<dbReference type="GO" id="GO:0003677">
    <property type="term" value="F:DNA binding"/>
    <property type="evidence" value="ECO:0007669"/>
    <property type="project" value="UniProtKB-KW"/>
</dbReference>
<name>A0A0P9Q064_PSEA0</name>
<evidence type="ECO:0000313" key="11">
    <source>
        <dbReference type="Proteomes" id="UP000275613"/>
    </source>
</evidence>
<dbReference type="Pfam" id="PF03466">
    <property type="entry name" value="LysR_substrate"/>
    <property type="match status" value="1"/>
</dbReference>
<evidence type="ECO:0000313" key="9">
    <source>
        <dbReference type="Proteomes" id="UP000050490"/>
    </source>
</evidence>
<feature type="domain" description="HTH lysR-type" evidence="5">
    <location>
        <begin position="1"/>
        <end position="58"/>
    </location>
</feature>
<gene>
    <name evidence="6" type="ORF">ALO70_04074</name>
    <name evidence="8" type="ORF">ALQ39_00811</name>
    <name evidence="7" type="ORF">ALQ86_00727</name>
</gene>
<evidence type="ECO:0000256" key="3">
    <source>
        <dbReference type="ARBA" id="ARBA00023125"/>
    </source>
</evidence>
<evidence type="ECO:0000259" key="5">
    <source>
        <dbReference type="PROSITE" id="PS50931"/>
    </source>
</evidence>
<evidence type="ECO:0000313" key="10">
    <source>
        <dbReference type="Proteomes" id="UP000272627"/>
    </source>
</evidence>
<dbReference type="EMBL" id="RBOA01000477">
    <property type="protein sequence ID" value="RML95150.1"/>
    <property type="molecule type" value="Genomic_DNA"/>
</dbReference>
<dbReference type="Gene3D" id="3.40.190.290">
    <property type="match status" value="1"/>
</dbReference>
<dbReference type="Gene3D" id="1.10.10.10">
    <property type="entry name" value="Winged helix-like DNA-binding domain superfamily/Winged helix DNA-binding domain"/>
    <property type="match status" value="1"/>
</dbReference>
<keyword evidence="2" id="KW-0805">Transcription regulation</keyword>
<dbReference type="InterPro" id="IPR005119">
    <property type="entry name" value="LysR_subst-bd"/>
</dbReference>
<dbReference type="Proteomes" id="UP000275613">
    <property type="component" value="Unassembled WGS sequence"/>
</dbReference>
<evidence type="ECO:0000313" key="8">
    <source>
        <dbReference type="EMBL" id="RMO50968.1"/>
    </source>
</evidence>
<proteinExistence type="inferred from homology"/>